<dbReference type="AlphaFoldDB" id="A0A1F7S124"/>
<organism evidence="1 2">
    <name type="scientific">Candidatus Schekmanbacteria bacterium RBG_13_48_7</name>
    <dbReference type="NCBI Taxonomy" id="1817878"/>
    <lineage>
        <taxon>Bacteria</taxon>
        <taxon>Candidatus Schekmaniibacteriota</taxon>
    </lineage>
</organism>
<reference evidence="1 2" key="1">
    <citation type="journal article" date="2016" name="Nat. Commun.">
        <title>Thousands of microbial genomes shed light on interconnected biogeochemical processes in an aquifer system.</title>
        <authorList>
            <person name="Anantharaman K."/>
            <person name="Brown C.T."/>
            <person name="Hug L.A."/>
            <person name="Sharon I."/>
            <person name="Castelle C.J."/>
            <person name="Probst A.J."/>
            <person name="Thomas B.C."/>
            <person name="Singh A."/>
            <person name="Wilkins M.J."/>
            <person name="Karaoz U."/>
            <person name="Brodie E.L."/>
            <person name="Williams K.H."/>
            <person name="Hubbard S.S."/>
            <person name="Banfield J.F."/>
        </authorList>
    </citation>
    <scope>NUCLEOTIDE SEQUENCE [LARGE SCALE GENOMIC DNA]</scope>
</reference>
<evidence type="ECO:0000313" key="1">
    <source>
        <dbReference type="EMBL" id="OGL46998.1"/>
    </source>
</evidence>
<proteinExistence type="predicted"/>
<sequence>MKIENQVCSFKQAFRLTELGVKLDSYFRYVKYDDNTISILPRGLWSDLRKGDVIDTFRAYTVAELNWLREQKALFIPEEIRKKTAVEYNACAGWWSFHNGDVYETEVEASADSLIWLIENKYLKVEDLKL</sequence>
<accession>A0A1F7S124</accession>
<dbReference type="Proteomes" id="UP000179266">
    <property type="component" value="Unassembled WGS sequence"/>
</dbReference>
<gene>
    <name evidence="1" type="ORF">A2161_13765</name>
</gene>
<comment type="caution">
    <text evidence="1">The sequence shown here is derived from an EMBL/GenBank/DDBJ whole genome shotgun (WGS) entry which is preliminary data.</text>
</comment>
<name>A0A1F7S124_9BACT</name>
<evidence type="ECO:0000313" key="2">
    <source>
        <dbReference type="Proteomes" id="UP000179266"/>
    </source>
</evidence>
<dbReference type="EMBL" id="MGDD01000103">
    <property type="protein sequence ID" value="OGL46998.1"/>
    <property type="molecule type" value="Genomic_DNA"/>
</dbReference>
<protein>
    <submittedName>
        <fullName evidence="1">Uncharacterized protein</fullName>
    </submittedName>
</protein>